<evidence type="ECO:0000313" key="1">
    <source>
        <dbReference type="EMBL" id="OJZ89053.1"/>
    </source>
</evidence>
<reference evidence="2" key="1">
    <citation type="journal article" date="2017" name="Genome Biol.">
        <title>Comparative genomics reveals high biological diversity and specific adaptations in the industrially and medically important fungal genus Aspergillus.</title>
        <authorList>
            <person name="de Vries R.P."/>
            <person name="Riley R."/>
            <person name="Wiebenga A."/>
            <person name="Aguilar-Osorio G."/>
            <person name="Amillis S."/>
            <person name="Uchima C.A."/>
            <person name="Anderluh G."/>
            <person name="Asadollahi M."/>
            <person name="Askin M."/>
            <person name="Barry K."/>
            <person name="Battaglia E."/>
            <person name="Bayram O."/>
            <person name="Benocci T."/>
            <person name="Braus-Stromeyer S.A."/>
            <person name="Caldana C."/>
            <person name="Canovas D."/>
            <person name="Cerqueira G.C."/>
            <person name="Chen F."/>
            <person name="Chen W."/>
            <person name="Choi C."/>
            <person name="Clum A."/>
            <person name="Dos Santos R.A."/>
            <person name="Damasio A.R."/>
            <person name="Diallinas G."/>
            <person name="Emri T."/>
            <person name="Fekete E."/>
            <person name="Flipphi M."/>
            <person name="Freyberg S."/>
            <person name="Gallo A."/>
            <person name="Gournas C."/>
            <person name="Habgood R."/>
            <person name="Hainaut M."/>
            <person name="Harispe M.L."/>
            <person name="Henrissat B."/>
            <person name="Hilden K.S."/>
            <person name="Hope R."/>
            <person name="Hossain A."/>
            <person name="Karabika E."/>
            <person name="Karaffa L."/>
            <person name="Karanyi Z."/>
            <person name="Krasevec N."/>
            <person name="Kuo A."/>
            <person name="Kusch H."/>
            <person name="LaButti K."/>
            <person name="Lagendijk E.L."/>
            <person name="Lapidus A."/>
            <person name="Levasseur A."/>
            <person name="Lindquist E."/>
            <person name="Lipzen A."/>
            <person name="Logrieco A.F."/>
            <person name="MacCabe A."/>
            <person name="Maekelae M.R."/>
            <person name="Malavazi I."/>
            <person name="Melin P."/>
            <person name="Meyer V."/>
            <person name="Mielnichuk N."/>
            <person name="Miskei M."/>
            <person name="Molnar A.P."/>
            <person name="Mule G."/>
            <person name="Ngan C.Y."/>
            <person name="Orejas M."/>
            <person name="Orosz E."/>
            <person name="Ouedraogo J.P."/>
            <person name="Overkamp K.M."/>
            <person name="Park H.-S."/>
            <person name="Perrone G."/>
            <person name="Piumi F."/>
            <person name="Punt P.J."/>
            <person name="Ram A.F."/>
            <person name="Ramon A."/>
            <person name="Rauscher S."/>
            <person name="Record E."/>
            <person name="Riano-Pachon D.M."/>
            <person name="Robert V."/>
            <person name="Roehrig J."/>
            <person name="Ruller R."/>
            <person name="Salamov A."/>
            <person name="Salih N.S."/>
            <person name="Samson R.A."/>
            <person name="Sandor E."/>
            <person name="Sanguinetti M."/>
            <person name="Schuetze T."/>
            <person name="Sepcic K."/>
            <person name="Shelest E."/>
            <person name="Sherlock G."/>
            <person name="Sophianopoulou V."/>
            <person name="Squina F.M."/>
            <person name="Sun H."/>
            <person name="Susca A."/>
            <person name="Todd R.B."/>
            <person name="Tsang A."/>
            <person name="Unkles S.E."/>
            <person name="van de Wiele N."/>
            <person name="van Rossen-Uffink D."/>
            <person name="Oliveira J.V."/>
            <person name="Vesth T.C."/>
            <person name="Visser J."/>
            <person name="Yu J.-H."/>
            <person name="Zhou M."/>
            <person name="Andersen M.R."/>
            <person name="Archer D.B."/>
            <person name="Baker S.E."/>
            <person name="Benoit I."/>
            <person name="Brakhage A.A."/>
            <person name="Braus G.H."/>
            <person name="Fischer R."/>
            <person name="Frisvad J.C."/>
            <person name="Goldman G.H."/>
            <person name="Houbraken J."/>
            <person name="Oakley B."/>
            <person name="Pocsi I."/>
            <person name="Scazzocchio C."/>
            <person name="Seiboth B."/>
            <person name="vanKuyk P.A."/>
            <person name="Wortman J."/>
            <person name="Dyer P.S."/>
            <person name="Grigoriev I.V."/>
        </authorList>
    </citation>
    <scope>NUCLEOTIDE SEQUENCE [LARGE SCALE GENOMIC DNA]</scope>
    <source>
        <strain evidence="2">CBS 106.47</strain>
    </source>
</reference>
<dbReference type="AlphaFoldDB" id="A0A1M3TQP5"/>
<organism evidence="1 2">
    <name type="scientific">Aspergillus luchuensis (strain CBS 106.47)</name>
    <dbReference type="NCBI Taxonomy" id="1137211"/>
    <lineage>
        <taxon>Eukaryota</taxon>
        <taxon>Fungi</taxon>
        <taxon>Dikarya</taxon>
        <taxon>Ascomycota</taxon>
        <taxon>Pezizomycotina</taxon>
        <taxon>Eurotiomycetes</taxon>
        <taxon>Eurotiomycetidae</taxon>
        <taxon>Eurotiales</taxon>
        <taxon>Aspergillaceae</taxon>
        <taxon>Aspergillus</taxon>
        <taxon>Aspergillus subgen. Circumdati</taxon>
    </lineage>
</organism>
<dbReference type="Proteomes" id="UP000184063">
    <property type="component" value="Unassembled WGS sequence"/>
</dbReference>
<name>A0A1M3TQP5_ASPLC</name>
<accession>A0A1M3TQP5</accession>
<gene>
    <name evidence="1" type="ORF">ASPFODRAFT_129003</name>
</gene>
<proteinExistence type="predicted"/>
<protein>
    <submittedName>
        <fullName evidence="1">Uncharacterized protein</fullName>
    </submittedName>
</protein>
<evidence type="ECO:0000313" key="2">
    <source>
        <dbReference type="Proteomes" id="UP000184063"/>
    </source>
</evidence>
<sequence length="99" mass="11364">NELIFRNLEQADCTMFVATLCSGSSYEKLYTFAKYMAWVFFDCGAVKDDPNAASLCRNINVEYFKYDRWRVTDNGESGQQLCTVLYAPFRECSAVFSAF</sequence>
<feature type="non-terminal residue" evidence="1">
    <location>
        <position position="1"/>
    </location>
</feature>
<dbReference type="VEuPathDB" id="FungiDB:ASPFODRAFT_129003"/>
<dbReference type="EMBL" id="KV878238">
    <property type="protein sequence ID" value="OJZ89053.1"/>
    <property type="molecule type" value="Genomic_DNA"/>
</dbReference>